<feature type="chain" id="PRO_5032919051" evidence="2">
    <location>
        <begin position="25"/>
        <end position="466"/>
    </location>
</feature>
<evidence type="ECO:0000313" key="4">
    <source>
        <dbReference type="Proteomes" id="UP000604825"/>
    </source>
</evidence>
<feature type="compositionally biased region" description="Basic residues" evidence="1">
    <location>
        <begin position="336"/>
        <end position="349"/>
    </location>
</feature>
<sequence length="466" mass="50700">MEIQARLLLVAVFGIVIAIGFANAVQGETATPVVVGLAKCSDCARRNMNAEAAFKGLQVAVKCRNSKGEYESTAVGLVGKSGAFSVPLAADVVGEDGELKSECFAQLHSASSAPCPGQEPSKIVAAPTGGHDGTEKTFVALGGKVYRSSPECASAFLCHPFFHSVMHHHHHVGIHTPVVIPHLPDHGHGHSIPPVTNKPPAYHQFSGEWLLPVIRRSEMIQMECMPLNVFFRDTHHLKLLFRISNLNHLSAQDVAIKCKSGADETYETKALGPLDDTGVFRIPLAAELLRDDGSLLRAAPQLDRHAVRPSGAAQDRANHQPIRRRRQQQHDLLRGRDRRHGVRLRRVRLRQKEEALHVRPTAAAEADADANPESPDDADVRAPDADTHARGGAQASGARGARAVLQEEAQDEVHAQEEAVPAARRRRRHDPACCDPAGEEAPQQIELGWRVRAGMQEQDSSKARRC</sequence>
<dbReference type="Proteomes" id="UP000604825">
    <property type="component" value="Unassembled WGS sequence"/>
</dbReference>
<comment type="caution">
    <text evidence="3">The sequence shown here is derived from an EMBL/GenBank/DDBJ whole genome shotgun (WGS) entry which is preliminary data.</text>
</comment>
<accession>A0A811M987</accession>
<feature type="signal peptide" evidence="2">
    <location>
        <begin position="1"/>
        <end position="24"/>
    </location>
</feature>
<keyword evidence="4" id="KW-1185">Reference proteome</keyword>
<feature type="region of interest" description="Disordered" evidence="1">
    <location>
        <begin position="302"/>
        <end position="441"/>
    </location>
</feature>
<dbReference type="OrthoDB" id="692967at2759"/>
<organism evidence="3 4">
    <name type="scientific">Miscanthus lutarioriparius</name>
    <dbReference type="NCBI Taxonomy" id="422564"/>
    <lineage>
        <taxon>Eukaryota</taxon>
        <taxon>Viridiplantae</taxon>
        <taxon>Streptophyta</taxon>
        <taxon>Embryophyta</taxon>
        <taxon>Tracheophyta</taxon>
        <taxon>Spermatophyta</taxon>
        <taxon>Magnoliopsida</taxon>
        <taxon>Liliopsida</taxon>
        <taxon>Poales</taxon>
        <taxon>Poaceae</taxon>
        <taxon>PACMAD clade</taxon>
        <taxon>Panicoideae</taxon>
        <taxon>Andropogonodae</taxon>
        <taxon>Andropogoneae</taxon>
        <taxon>Saccharinae</taxon>
        <taxon>Miscanthus</taxon>
    </lineage>
</organism>
<dbReference type="PANTHER" id="PTHR33935">
    <property type="entry name" value="OS10G0148100 PROTEIN"/>
    <property type="match status" value="1"/>
</dbReference>
<name>A0A811M987_9POAL</name>
<keyword evidence="2" id="KW-0732">Signal</keyword>
<evidence type="ECO:0000256" key="2">
    <source>
        <dbReference type="SAM" id="SignalP"/>
    </source>
</evidence>
<dbReference type="AlphaFoldDB" id="A0A811M987"/>
<feature type="compositionally biased region" description="Acidic residues" evidence="1">
    <location>
        <begin position="366"/>
        <end position="377"/>
    </location>
</feature>
<gene>
    <name evidence="3" type="ORF">NCGR_LOCUS1126</name>
</gene>
<dbReference type="EMBL" id="CAJGYO010000001">
    <property type="protein sequence ID" value="CAD6202888.1"/>
    <property type="molecule type" value="Genomic_DNA"/>
</dbReference>
<feature type="compositionally biased region" description="Low complexity" evidence="1">
    <location>
        <begin position="390"/>
        <end position="403"/>
    </location>
</feature>
<feature type="compositionally biased region" description="Basic and acidic residues" evidence="1">
    <location>
        <begin position="378"/>
        <end position="389"/>
    </location>
</feature>
<proteinExistence type="predicted"/>
<evidence type="ECO:0000313" key="3">
    <source>
        <dbReference type="EMBL" id="CAD6202888.1"/>
    </source>
</evidence>
<reference evidence="3" key="1">
    <citation type="submission" date="2020-10" db="EMBL/GenBank/DDBJ databases">
        <authorList>
            <person name="Han B."/>
            <person name="Lu T."/>
            <person name="Zhao Q."/>
            <person name="Huang X."/>
            <person name="Zhao Y."/>
        </authorList>
    </citation>
    <scope>NUCLEOTIDE SEQUENCE</scope>
</reference>
<evidence type="ECO:0000256" key="1">
    <source>
        <dbReference type="SAM" id="MobiDB-lite"/>
    </source>
</evidence>
<dbReference type="PANTHER" id="PTHR33935:SF2">
    <property type="entry name" value="OS03G0245200 PROTEIN"/>
    <property type="match status" value="1"/>
</dbReference>
<dbReference type="Pfam" id="PF01190">
    <property type="entry name" value="Pollen_Ole_e_1"/>
    <property type="match status" value="1"/>
</dbReference>
<protein>
    <submittedName>
        <fullName evidence="3">Uncharacterized protein</fullName>
    </submittedName>
</protein>